<dbReference type="InterPro" id="IPR004143">
    <property type="entry name" value="BPL_LPL_catalytic"/>
</dbReference>
<reference evidence="3 4" key="1">
    <citation type="submission" date="2021-05" db="EMBL/GenBank/DDBJ databases">
        <title>Phylogenetic classification of ten novel species belonging to the genus Bifidobacterium comprising B. colchicus sp. nov., B. abeli sp. nov., B. bicoloris sp. nov., B. guerezis sp. nov., B. rosaliae sp. nov., B. santillanensis sp. nov., B. argentati sp. nov., B. amazzoni sp. nov., B. pluviali sp. nov., and B. pinnaculum sp. nov.</title>
        <authorList>
            <person name="Lugli G.A."/>
            <person name="Ruiz Garcia L."/>
            <person name="Margolles A."/>
            <person name="Ventura M."/>
        </authorList>
    </citation>
    <scope>NUCLEOTIDE SEQUENCE [LARGE SCALE GENOMIC DNA]</scope>
    <source>
        <strain evidence="3 4">6T3</strain>
    </source>
</reference>
<accession>A0ABS6W8N2</accession>
<keyword evidence="4" id="KW-1185">Reference proteome</keyword>
<feature type="region of interest" description="Disordered" evidence="1">
    <location>
        <begin position="45"/>
        <end position="72"/>
    </location>
</feature>
<organism evidence="3 4">
    <name type="scientific">Bifidobacterium phasiani</name>
    <dbReference type="NCBI Taxonomy" id="2834431"/>
    <lineage>
        <taxon>Bacteria</taxon>
        <taxon>Bacillati</taxon>
        <taxon>Actinomycetota</taxon>
        <taxon>Actinomycetes</taxon>
        <taxon>Bifidobacteriales</taxon>
        <taxon>Bifidobacteriaceae</taxon>
        <taxon>Bifidobacterium</taxon>
    </lineage>
</organism>
<evidence type="ECO:0000313" key="3">
    <source>
        <dbReference type="EMBL" id="MBW3082797.1"/>
    </source>
</evidence>
<dbReference type="EMBL" id="JAHBBD010000009">
    <property type="protein sequence ID" value="MBW3082797.1"/>
    <property type="molecule type" value="Genomic_DNA"/>
</dbReference>
<feature type="domain" description="BPL/LPL catalytic" evidence="2">
    <location>
        <begin position="75"/>
        <end position="175"/>
    </location>
</feature>
<dbReference type="GO" id="GO:0016874">
    <property type="term" value="F:ligase activity"/>
    <property type="evidence" value="ECO:0007669"/>
    <property type="project" value="UniProtKB-KW"/>
</dbReference>
<comment type="caution">
    <text evidence="3">The sequence shown here is derived from an EMBL/GenBank/DDBJ whole genome shotgun (WGS) entry which is preliminary data.</text>
</comment>
<gene>
    <name evidence="3" type="ORF">KIH73_05320</name>
</gene>
<dbReference type="Pfam" id="PF03099">
    <property type="entry name" value="BPL_LplA_LipB"/>
    <property type="match status" value="1"/>
</dbReference>
<dbReference type="PANTHER" id="PTHR12835:SF5">
    <property type="entry name" value="BIOTIN--PROTEIN LIGASE"/>
    <property type="match status" value="1"/>
</dbReference>
<name>A0ABS6W8N2_9BIFI</name>
<keyword evidence="3" id="KW-0436">Ligase</keyword>
<dbReference type="PANTHER" id="PTHR12835">
    <property type="entry name" value="BIOTIN PROTEIN LIGASE"/>
    <property type="match status" value="1"/>
</dbReference>
<evidence type="ECO:0000259" key="2">
    <source>
        <dbReference type="Pfam" id="PF03099"/>
    </source>
</evidence>
<sequence length="328" mass="33872">MTAPGRDARDRLPRTCAAADTVLWFAAVDSTNTVAHRMLADGTWPAGGANRAGAARRDGTAARGGAAAPPAPPMAVVVADEQTAGRGRLGRQWVSRPGESSMVSYATVLPARIATDPQVNGWLQMTAGLATLDALRGACRDAGAAVLHGGPCGMALKWPNDVFCHDHKLGGILAELVALPPAAGGPDAPGWSPGGAFDGPPIGVVFGVGLNLGIPADRLPTPLSTSLQLHRGPLPEPDAMRDMIAARTAASLRARLVAFIADPREAARRAHEETRAVCWTLGRRVEARLAEGGTVRGEALELNPDASLTVLADDGARHIVHTGDVGVL</sequence>
<protein>
    <submittedName>
        <fullName evidence="3">Biotin--[acetyl-CoA-carboxylase] ligase</fullName>
    </submittedName>
</protein>
<proteinExistence type="predicted"/>
<evidence type="ECO:0000256" key="1">
    <source>
        <dbReference type="SAM" id="MobiDB-lite"/>
    </source>
</evidence>
<dbReference type="Proteomes" id="UP000812844">
    <property type="component" value="Unassembled WGS sequence"/>
</dbReference>
<evidence type="ECO:0000313" key="4">
    <source>
        <dbReference type="Proteomes" id="UP000812844"/>
    </source>
</evidence>